<dbReference type="PANTHER" id="PTHR45628">
    <property type="entry name" value="VOLTAGE-DEPENDENT CALCIUM CHANNEL TYPE A SUBUNIT ALPHA-1"/>
    <property type="match status" value="1"/>
</dbReference>
<dbReference type="PANTHER" id="PTHR45628:SF7">
    <property type="entry name" value="VOLTAGE-DEPENDENT CALCIUM CHANNEL TYPE A SUBUNIT ALPHA-1"/>
    <property type="match status" value="1"/>
</dbReference>
<evidence type="ECO:0000256" key="11">
    <source>
        <dbReference type="ARBA" id="ARBA00023065"/>
    </source>
</evidence>
<evidence type="ECO:0000256" key="6">
    <source>
        <dbReference type="ARBA" id="ARBA00022673"/>
    </source>
</evidence>
<keyword evidence="3" id="KW-1003">Cell membrane</keyword>
<dbReference type="GO" id="GO:0005509">
    <property type="term" value="F:calcium ion binding"/>
    <property type="evidence" value="ECO:0007669"/>
    <property type="project" value="InterPro"/>
</dbReference>
<feature type="transmembrane region" description="Helical" evidence="18">
    <location>
        <begin position="1541"/>
        <end position="1560"/>
    </location>
</feature>
<keyword evidence="9" id="KW-0851">Voltage-gated channel</keyword>
<feature type="compositionally biased region" description="Low complexity" evidence="17">
    <location>
        <begin position="1966"/>
        <end position="1976"/>
    </location>
</feature>
<name>A0AAD9L7P3_PAPLA</name>
<keyword evidence="12 18" id="KW-0472">Membrane</keyword>
<dbReference type="InterPro" id="IPR005821">
    <property type="entry name" value="Ion_trans_dom"/>
</dbReference>
<reference evidence="20" key="1">
    <citation type="submission" date="2023-02" db="EMBL/GenBank/DDBJ databases">
        <title>Identification and recombinant expression of a fungal hydrolase from Papiliotrema laurentii that hydrolyzes apple cutin and clears colloidal polyester polyurethane.</title>
        <authorList>
            <consortium name="DOE Joint Genome Institute"/>
            <person name="Roman V.A."/>
            <person name="Bojanowski C."/>
            <person name="Crable B.R."/>
            <person name="Wagner D.N."/>
            <person name="Hung C.S."/>
            <person name="Nadeau L.J."/>
            <person name="Schratz L."/>
            <person name="Haridas S."/>
            <person name="Pangilinan J."/>
            <person name="Lipzen A."/>
            <person name="Na H."/>
            <person name="Yan M."/>
            <person name="Ng V."/>
            <person name="Grigoriev I.V."/>
            <person name="Spatafora J.W."/>
            <person name="Barlow D."/>
            <person name="Biffinger J."/>
            <person name="Kelley-Loughnane N."/>
            <person name="Varaljay V.A."/>
            <person name="Crookes-Goodson W.J."/>
        </authorList>
    </citation>
    <scope>NUCLEOTIDE SEQUENCE</scope>
    <source>
        <strain evidence="20">5307AH</strain>
    </source>
</reference>
<comment type="subcellular location">
    <subcellularLocation>
        <location evidence="1">Cell membrane</location>
        <topology evidence="1">Multi-pass membrane protein</topology>
    </subcellularLocation>
</comment>
<keyword evidence="10 18" id="KW-1133">Transmembrane helix</keyword>
<evidence type="ECO:0000256" key="16">
    <source>
        <dbReference type="ARBA" id="ARBA00067459"/>
    </source>
</evidence>
<evidence type="ECO:0000256" key="9">
    <source>
        <dbReference type="ARBA" id="ARBA00022882"/>
    </source>
</evidence>
<feature type="region of interest" description="Disordered" evidence="17">
    <location>
        <begin position="2017"/>
        <end position="2052"/>
    </location>
</feature>
<dbReference type="GO" id="GO:0005891">
    <property type="term" value="C:voltage-gated calcium channel complex"/>
    <property type="evidence" value="ECO:0007669"/>
    <property type="project" value="TreeGrafter"/>
</dbReference>
<keyword evidence="4" id="KW-0597">Phosphoprotein</keyword>
<keyword evidence="7 18" id="KW-0812">Transmembrane</keyword>
<feature type="region of interest" description="Disordered" evidence="17">
    <location>
        <begin position="1938"/>
        <end position="2004"/>
    </location>
</feature>
<keyword evidence="8" id="KW-0106">Calcium</keyword>
<feature type="domain" description="EF-hand" evidence="19">
    <location>
        <begin position="1739"/>
        <end position="1774"/>
    </location>
</feature>
<feature type="transmembrane region" description="Helical" evidence="18">
    <location>
        <begin position="1482"/>
        <end position="1499"/>
    </location>
</feature>
<sequence length="2073" mass="231399">MSRPTPFHSRQGSAVSTTSVIRSSSHSPSPSASPISPTGDGAGGLSRRLSWGRPREDTDVRETLDVPFVVSAAASSGGLSVGTTYPPSPARPPPVEEYDIGLGGHRRSSDGDQKISSLPDSGRPYFTQYPAQSQASLESSASDADSPPETDGERLTFAPPAHGAAHHRRIPSRAYDEQGNPREASMASKVSGVVRRNPTFRNVSRTLRQASARLSGMMGSEDSKGMTRLDGGDSETEQVEGSGEASVDQGEEPAQSRPGPRPPEGVRSRLRGRTLGLFGPDSRTRRLMDQVLLFPWTEPTILALIIFNVVVLVIQAAAPLNEPRVDDGYFHSWTDFALLGLFIVFTLEMFARIIVTGLLIDPEVSLRATLFGPNGIVQWLSHRLRLNRSGLHRSTSRFASTEPTWKSDASARPSVPAPKKKATLVAELPFQQAVGRQQSLSAQGRPYLRHSWHRVDMIAVIAFWITFFLALVGKEATADRHLYIFRALSVLRAGRLLVVTNGTTTILHSLKKAGPLLIRVLFFLVFALALFSIIGVQSFQGSFRRQCVYTDPLNKTNTIELGQACGGHMSEALTRAPYILLDGSPANISPKGYICPLNQICETSPENPNENSQSFDNIFAALVQVIVVTSLNGWAPIMYLSTDSDFFASALYYIVAVIILNFWLVNLLTAVVVNTFKDIRAETQHSAFGADESGPVTEPQWSTEKTKRAMGKLLVLYEKTELFWAALALADLVAQGTRSDSSSQAALNVLKNLELAFTFAFDLEIIIRLIGHYPDYRSFFARFRNSFDLFLAVSTTIIQIPAIRSSNVYPWLTILQLLRWYRVILAFPRMRPLITTVFGSYRGLINMVIFLFLIHLLGALVAVQLFRGDLEADITMSFSQTYIAFLGMYQIFSSENWTESLYNVMGAERPWKQQWLAAIYFCCWFLFANAVVLQMFIAVINENFAVAEESKRKRQVEEFIRKTEPSSAHVSWIDRLNPYRLMKADRNAVKVNTLPPNLVLPLKQNVGPDVGALPDSNEKKGSSTKAAIQRLLGRGDDVETIPLKRLRSRPRSSRMEESLEEADDDRGLSDLLPPLNAGPSADEHLDALREKRNQQADFIMAHPSYDKSLWIFKQSNPVRKFCQSCVDPAYGERIFGRPAHPILRLVMKAVVFCVIVASITVAGIATPEYRMAYYAEHGLARGTWFDLVEVALGTTFVLEALVKIVADGFVFAPNAYLLSLWNVLDFLMLVALLVNTTTSLIYIGGLSRVTRALKAFRALRLITLFDRLRDTLHAVLFAGALKILDASVLMILYLIPFAVWGLNIFSGLLYSCNDGESSGKANCINEYYTSPVDNSLPYLVPRVWANPTLDASKWSFDSFRDAILILFEIVSLEGWVDVMSSGMAITGRDQQPNTNASQWNAIYFVLFNLFGGVIILALFLSVIIGNFSSRSLLTTEQRHWIDLRKYIKAQTPSQLPKHRPQSGLRAWCYERATQKHGYWQRGFTWIYYFHILVLMTENFSNKVLTEVQADWIFLLLTVFYALDLIVRFYGLGFNSFRANGWNIFDVIVVAGSFTTTIAALQSDYKGLAGSSVNVQLQKLFLVAIAFKLVQRIDSLNQLFKTSVASLPAIGNLFLLWGALFLFFAILFIEVFGLTKLGNNAESRFQNYYSFGNALLMLAFMSTGEGWNGYMHDYTIAYPRCTESDNYFTSDCGSSAWSYGLFISWNIISMYIFLNMFTGVVVESFAYVYQMPGGAQLNREDMRAFKKLWAEFDTRRTGYIQRKDFTRFFSRLSGVFEVRIYPAEYSIPLLLRHSIPDPVANSSGKLMVVTGTKRAVDVRKMEHLISQIDFVKVRERRQLFSKLFHEARLSEEPGRGISFTAMLLMLAHNKLIDDEKALMLDDLLVRREKTERVKDLVDLDRVRGLLRTVYWRRRFLASREEKRRTLNAEAEGIPAIVLEPMPATPPMDDDPNPFAEVDLAPSPSPPSSRSGTPSHSPEAIGAAAFGRSPESRTSGALAGGFRHSPSLSVSTVGAARFSSRRGSDISMLSEDDALNRLDSPADEPASPGGEDYLESMATSVWGDMMREAVDKEEE</sequence>
<keyword evidence="11" id="KW-0406">Ion transport</keyword>
<proteinExistence type="inferred from homology"/>
<feature type="transmembrane region" description="Helical" evidence="18">
    <location>
        <begin position="651"/>
        <end position="673"/>
    </location>
</feature>
<organism evidence="20 21">
    <name type="scientific">Papiliotrema laurentii</name>
    <name type="common">Cryptococcus laurentii</name>
    <dbReference type="NCBI Taxonomy" id="5418"/>
    <lineage>
        <taxon>Eukaryota</taxon>
        <taxon>Fungi</taxon>
        <taxon>Dikarya</taxon>
        <taxon>Basidiomycota</taxon>
        <taxon>Agaricomycotina</taxon>
        <taxon>Tremellomycetes</taxon>
        <taxon>Tremellales</taxon>
        <taxon>Rhynchogastremaceae</taxon>
        <taxon>Papiliotrema</taxon>
    </lineage>
</organism>
<evidence type="ECO:0000256" key="8">
    <source>
        <dbReference type="ARBA" id="ARBA00022837"/>
    </source>
</evidence>
<comment type="caution">
    <text evidence="20">The sequence shown here is derived from an EMBL/GenBank/DDBJ whole genome shotgun (WGS) entry which is preliminary data.</text>
</comment>
<dbReference type="InterPro" id="IPR050599">
    <property type="entry name" value="VDCC_alpha-1_subunit"/>
</dbReference>
<evidence type="ECO:0000313" key="20">
    <source>
        <dbReference type="EMBL" id="KAK1925539.1"/>
    </source>
</evidence>
<dbReference type="EMBL" id="JAODAN010000003">
    <property type="protein sequence ID" value="KAK1925539.1"/>
    <property type="molecule type" value="Genomic_DNA"/>
</dbReference>
<evidence type="ECO:0000256" key="18">
    <source>
        <dbReference type="SAM" id="Phobius"/>
    </source>
</evidence>
<keyword evidence="21" id="KW-1185">Reference proteome</keyword>
<keyword evidence="5" id="KW-0109">Calcium transport</keyword>
<evidence type="ECO:0000256" key="14">
    <source>
        <dbReference type="ARBA" id="ARBA00023303"/>
    </source>
</evidence>
<dbReference type="InterPro" id="IPR002048">
    <property type="entry name" value="EF_hand_dom"/>
</dbReference>
<dbReference type="Gene3D" id="1.10.287.70">
    <property type="match status" value="4"/>
</dbReference>
<dbReference type="Gene3D" id="1.20.120.350">
    <property type="entry name" value="Voltage-gated potassium channels. Chain C"/>
    <property type="match status" value="4"/>
</dbReference>
<evidence type="ECO:0000256" key="7">
    <source>
        <dbReference type="ARBA" id="ARBA00022692"/>
    </source>
</evidence>
<feature type="transmembrane region" description="Helical" evidence="18">
    <location>
        <begin position="1511"/>
        <end position="1529"/>
    </location>
</feature>
<keyword evidence="6" id="KW-0107">Calcium channel</keyword>
<evidence type="ECO:0000256" key="5">
    <source>
        <dbReference type="ARBA" id="ARBA00022568"/>
    </source>
</evidence>
<dbReference type="GO" id="GO:0098703">
    <property type="term" value="P:calcium ion import across plasma membrane"/>
    <property type="evidence" value="ECO:0007669"/>
    <property type="project" value="TreeGrafter"/>
</dbReference>
<feature type="transmembrane region" description="Helical" evidence="18">
    <location>
        <begin position="455"/>
        <end position="473"/>
    </location>
</feature>
<feature type="region of interest" description="Disordered" evidence="17">
    <location>
        <begin position="1"/>
        <end position="277"/>
    </location>
</feature>
<feature type="transmembrane region" description="Helical" evidence="18">
    <location>
        <begin position="1609"/>
        <end position="1634"/>
    </location>
</feature>
<feature type="transmembrane region" description="Helical" evidence="18">
    <location>
        <begin position="516"/>
        <end position="536"/>
    </location>
</feature>
<keyword evidence="14" id="KW-0407">Ion channel</keyword>
<dbReference type="InterPro" id="IPR027359">
    <property type="entry name" value="Volt_channel_dom_sf"/>
</dbReference>
<dbReference type="FunFam" id="1.10.287.70:FF:000118">
    <property type="entry name" value="Calcium channel subunit Cch1"/>
    <property type="match status" value="1"/>
</dbReference>
<protein>
    <recommendedName>
        <fullName evidence="16">Calcium-channel protein CCH1</fullName>
    </recommendedName>
</protein>
<feature type="compositionally biased region" description="Basic and acidic residues" evidence="17">
    <location>
        <begin position="221"/>
        <end position="231"/>
    </location>
</feature>
<feature type="transmembrane region" description="Helical" evidence="18">
    <location>
        <begin position="1401"/>
        <end position="1424"/>
    </location>
</feature>
<feature type="transmembrane region" description="Helical" evidence="18">
    <location>
        <begin position="336"/>
        <end position="360"/>
    </location>
</feature>
<evidence type="ECO:0000313" key="21">
    <source>
        <dbReference type="Proteomes" id="UP001182556"/>
    </source>
</evidence>
<evidence type="ECO:0000256" key="15">
    <source>
        <dbReference type="ARBA" id="ARBA00061395"/>
    </source>
</evidence>
<evidence type="ECO:0000256" key="13">
    <source>
        <dbReference type="ARBA" id="ARBA00023180"/>
    </source>
</evidence>
<evidence type="ECO:0000256" key="12">
    <source>
        <dbReference type="ARBA" id="ARBA00023136"/>
    </source>
</evidence>
<feature type="transmembrane region" description="Helical" evidence="18">
    <location>
        <begin position="618"/>
        <end position="639"/>
    </location>
</feature>
<feature type="transmembrane region" description="Helical" evidence="18">
    <location>
        <begin position="1226"/>
        <end position="1250"/>
    </location>
</feature>
<keyword evidence="2" id="KW-0813">Transport</keyword>
<evidence type="ECO:0000256" key="1">
    <source>
        <dbReference type="ARBA" id="ARBA00004651"/>
    </source>
</evidence>
<dbReference type="SUPFAM" id="SSF81324">
    <property type="entry name" value="Voltage-gated potassium channels"/>
    <property type="match status" value="4"/>
</dbReference>
<dbReference type="GO" id="GO:0008331">
    <property type="term" value="F:high voltage-gated calcium channel activity"/>
    <property type="evidence" value="ECO:0007669"/>
    <property type="project" value="TreeGrafter"/>
</dbReference>
<feature type="compositionally biased region" description="Low complexity" evidence="17">
    <location>
        <begin position="69"/>
        <end position="82"/>
    </location>
</feature>
<feature type="transmembrane region" description="Helical" evidence="18">
    <location>
        <begin position="1145"/>
        <end position="1165"/>
    </location>
</feature>
<feature type="transmembrane region" description="Helical" evidence="18">
    <location>
        <begin position="1706"/>
        <end position="1728"/>
    </location>
</feature>
<feature type="transmembrane region" description="Helical" evidence="18">
    <location>
        <begin position="915"/>
        <end position="944"/>
    </location>
</feature>
<feature type="transmembrane region" description="Helical" evidence="18">
    <location>
        <begin position="291"/>
        <end position="316"/>
    </location>
</feature>
<feature type="transmembrane region" description="Helical" evidence="18">
    <location>
        <begin position="1646"/>
        <end position="1663"/>
    </location>
</feature>
<evidence type="ECO:0000259" key="19">
    <source>
        <dbReference type="PROSITE" id="PS50222"/>
    </source>
</evidence>
<accession>A0AAD9L7P3</accession>
<feature type="transmembrane region" description="Helical" evidence="18">
    <location>
        <begin position="848"/>
        <end position="866"/>
    </location>
</feature>
<evidence type="ECO:0000256" key="4">
    <source>
        <dbReference type="ARBA" id="ARBA00022553"/>
    </source>
</evidence>
<feature type="compositionally biased region" description="Low complexity" evidence="17">
    <location>
        <begin position="131"/>
        <end position="149"/>
    </location>
</feature>
<feature type="compositionally biased region" description="Low complexity" evidence="17">
    <location>
        <begin position="13"/>
        <end position="37"/>
    </location>
</feature>
<dbReference type="Pfam" id="PF00520">
    <property type="entry name" value="Ion_trans"/>
    <property type="match status" value="4"/>
</dbReference>
<feature type="compositionally biased region" description="Polar residues" evidence="17">
    <location>
        <begin position="199"/>
        <end position="209"/>
    </location>
</feature>
<feature type="region of interest" description="Disordered" evidence="17">
    <location>
        <begin position="1039"/>
        <end position="1075"/>
    </location>
</feature>
<evidence type="ECO:0000256" key="17">
    <source>
        <dbReference type="SAM" id="MobiDB-lite"/>
    </source>
</evidence>
<comment type="similarity">
    <text evidence="15">Belongs to the calcium channel alpha-1 subunit (TC 1.A.1.11) family.</text>
</comment>
<dbReference type="PROSITE" id="PS50222">
    <property type="entry name" value="EF_HAND_2"/>
    <property type="match status" value="1"/>
</dbReference>
<dbReference type="Proteomes" id="UP001182556">
    <property type="component" value="Unassembled WGS sequence"/>
</dbReference>
<dbReference type="FunFam" id="1.10.287.70:FF:000093">
    <property type="entry name" value="Calcium channel subunit Cch1"/>
    <property type="match status" value="1"/>
</dbReference>
<feature type="compositionally biased region" description="Pro residues" evidence="17">
    <location>
        <begin position="86"/>
        <end position="95"/>
    </location>
</feature>
<evidence type="ECO:0000256" key="3">
    <source>
        <dbReference type="ARBA" id="ARBA00022475"/>
    </source>
</evidence>
<keyword evidence="13" id="KW-0325">Glycoprotein</keyword>
<gene>
    <name evidence="20" type="ORF">DB88DRAFT_199420</name>
</gene>
<evidence type="ECO:0000256" key="10">
    <source>
        <dbReference type="ARBA" id="ARBA00022989"/>
    </source>
</evidence>
<feature type="compositionally biased region" description="Basic and acidic residues" evidence="17">
    <location>
        <begin position="53"/>
        <end position="64"/>
    </location>
</feature>
<evidence type="ECO:0000256" key="2">
    <source>
        <dbReference type="ARBA" id="ARBA00022448"/>
    </source>
</evidence>